<sequence>MQTFQILLALCLGIMSVVADSSSGNFTSNCPYWYLSDSGNVLTAKCNNDNWMPTCSQLDLNKCLENKDGALSWAASGKAFSNGCSSCKSTGYASIQCTCLSSDGKSSVNSVKDLNENIHNHDGYLGCFNFQGANCTRRASSTLSQSGGMSQETSHKSEIGNQALSVASLTIPTIAALDAPHPNQAVTQRNAGSSPLLKLPLEIRIMIYELATHVDDPIQPWQMAAGSNKFFWVGKAIQARNGLANVPGQSPIENLTVNELARSCRKVYHDLEAKPVFYRTNSFQFGGVEVLHAFLAAITPARRGSIRRITIEDKDPNYSGRETWLARDGSYGRVMPLLLQCNDLRQLTLRLVPVYTHPWRYHNTEPVEIVRYELNAFSQWLSESPYTTDTHSLMDLPSLQIVYDRHFWRGHLPRDRWSNDITIGPYWDVSAIRGSLAEDVRRALGAKITNIKKALALRKTLISQNEHKLKVTDEQLMESIAAAGIHFPGEDRLHLNRLDSDIGAVSSRTRNRCDTTNFNAFRGRIERPIGKYDSEGLLMELFSILDIRSVDLDIECRITVSYEDPLFGKVEATLEPIHAVLTEDGIRQLQALNGIKLRDAVKDRQVMQSLPAPQDVKCIADAYVEGPVHRPATLRRAYQNKWAALQKKFEARVKKWAPKANKNEAREQEQEEKEKTKQAAKPATHGH</sequence>
<feature type="compositionally biased region" description="Basic and acidic residues" evidence="1">
    <location>
        <begin position="661"/>
        <end position="677"/>
    </location>
</feature>
<dbReference type="PANTHER" id="PTHR38790:SF4">
    <property type="entry name" value="2EXR DOMAIN-CONTAINING PROTEIN"/>
    <property type="match status" value="1"/>
</dbReference>
<dbReference type="InterPro" id="IPR011058">
    <property type="entry name" value="Cyanovirin-N"/>
</dbReference>
<evidence type="ECO:0000256" key="2">
    <source>
        <dbReference type="SAM" id="SignalP"/>
    </source>
</evidence>
<dbReference type="RefSeq" id="XP_066672310.1">
    <property type="nucleotide sequence ID" value="XM_066808692.1"/>
</dbReference>
<feature type="domain" description="Cyanovirin-N" evidence="3">
    <location>
        <begin position="25"/>
        <end position="127"/>
    </location>
</feature>
<dbReference type="Gene3D" id="2.30.60.10">
    <property type="entry name" value="Cyanovirin-N"/>
    <property type="match status" value="1"/>
</dbReference>
<dbReference type="InterPro" id="IPR056632">
    <property type="entry name" value="DUF7730"/>
</dbReference>
<accession>A0ABR1X204</accession>
<feature type="signal peptide" evidence="2">
    <location>
        <begin position="1"/>
        <end position="19"/>
    </location>
</feature>
<organism evidence="4 5">
    <name type="scientific">Apiospora hydei</name>
    <dbReference type="NCBI Taxonomy" id="1337664"/>
    <lineage>
        <taxon>Eukaryota</taxon>
        <taxon>Fungi</taxon>
        <taxon>Dikarya</taxon>
        <taxon>Ascomycota</taxon>
        <taxon>Pezizomycotina</taxon>
        <taxon>Sordariomycetes</taxon>
        <taxon>Xylariomycetidae</taxon>
        <taxon>Amphisphaeriales</taxon>
        <taxon>Apiosporaceae</taxon>
        <taxon>Apiospora</taxon>
    </lineage>
</organism>
<evidence type="ECO:0000259" key="3">
    <source>
        <dbReference type="SMART" id="SM01111"/>
    </source>
</evidence>
<evidence type="ECO:0000313" key="4">
    <source>
        <dbReference type="EMBL" id="KAK8089416.1"/>
    </source>
</evidence>
<keyword evidence="2" id="KW-0732">Signal</keyword>
<dbReference type="SMART" id="SM01111">
    <property type="entry name" value="CVNH"/>
    <property type="match status" value="1"/>
</dbReference>
<gene>
    <name evidence="4" type="ORF">PG997_004377</name>
</gene>
<name>A0ABR1X204_9PEZI</name>
<protein>
    <recommendedName>
        <fullName evidence="3">Cyanovirin-N domain-containing protein</fullName>
    </recommendedName>
</protein>
<feature type="region of interest" description="Disordered" evidence="1">
    <location>
        <begin position="655"/>
        <end position="687"/>
    </location>
</feature>
<evidence type="ECO:0000313" key="5">
    <source>
        <dbReference type="Proteomes" id="UP001433268"/>
    </source>
</evidence>
<dbReference type="PANTHER" id="PTHR38790">
    <property type="entry name" value="2EXR DOMAIN-CONTAINING PROTEIN-RELATED"/>
    <property type="match status" value="1"/>
</dbReference>
<feature type="chain" id="PRO_5045832473" description="Cyanovirin-N domain-containing protein" evidence="2">
    <location>
        <begin position="20"/>
        <end position="687"/>
    </location>
</feature>
<dbReference type="GeneID" id="92041752"/>
<evidence type="ECO:0000256" key="1">
    <source>
        <dbReference type="SAM" id="MobiDB-lite"/>
    </source>
</evidence>
<dbReference type="EMBL" id="JAQQWN010000004">
    <property type="protein sequence ID" value="KAK8089416.1"/>
    <property type="molecule type" value="Genomic_DNA"/>
</dbReference>
<comment type="caution">
    <text evidence="4">The sequence shown here is derived from an EMBL/GenBank/DDBJ whole genome shotgun (WGS) entry which is preliminary data.</text>
</comment>
<dbReference type="InterPro" id="IPR036673">
    <property type="entry name" value="Cyanovirin-N_sf"/>
</dbReference>
<dbReference type="Pfam" id="PF24864">
    <property type="entry name" value="DUF7730"/>
    <property type="match status" value="1"/>
</dbReference>
<dbReference type="Proteomes" id="UP001433268">
    <property type="component" value="Unassembled WGS sequence"/>
</dbReference>
<dbReference type="SUPFAM" id="SSF51322">
    <property type="entry name" value="Cyanovirin-N"/>
    <property type="match status" value="1"/>
</dbReference>
<proteinExistence type="predicted"/>
<keyword evidence="5" id="KW-1185">Reference proteome</keyword>
<dbReference type="Pfam" id="PF08881">
    <property type="entry name" value="CVNH"/>
    <property type="match status" value="1"/>
</dbReference>
<reference evidence="4 5" key="1">
    <citation type="submission" date="2023-01" db="EMBL/GenBank/DDBJ databases">
        <title>Analysis of 21 Apiospora genomes using comparative genomics revels a genus with tremendous synthesis potential of carbohydrate active enzymes and secondary metabolites.</title>
        <authorList>
            <person name="Sorensen T."/>
        </authorList>
    </citation>
    <scope>NUCLEOTIDE SEQUENCE [LARGE SCALE GENOMIC DNA]</scope>
    <source>
        <strain evidence="4 5">CBS 114990</strain>
    </source>
</reference>